<dbReference type="EMBL" id="JACRSS010000005">
    <property type="protein sequence ID" value="MBC8539205.1"/>
    <property type="molecule type" value="Genomic_DNA"/>
</dbReference>
<sequence length="216" mass="24465">MKYCKNCGREIPDDASFCIYCMHELNEREQFAFPQFASIPRKRKTVIGICITAALLVVLAVVFILGNHVLHQASLGKSDYFDTVDYLNKKDTAKYWTTDGKPIENTVEQGGWILELKERNDTYITFTLTNYQSNAYREAQIEISCPLDRGLGRFSFEDDGWGNAGTGKIEDLIESHGCIWLDLTITQQNASANWAIAFGNPGSYFYEAGTKRDVRD</sequence>
<name>A0A926DLB3_9FIRM</name>
<dbReference type="AlphaFoldDB" id="A0A926DLB3"/>
<feature type="domain" description="Zinc-ribbon" evidence="2">
    <location>
        <begin position="3"/>
        <end position="21"/>
    </location>
</feature>
<organism evidence="3 4">
    <name type="scientific">Guopingia tenuis</name>
    <dbReference type="NCBI Taxonomy" id="2763656"/>
    <lineage>
        <taxon>Bacteria</taxon>
        <taxon>Bacillati</taxon>
        <taxon>Bacillota</taxon>
        <taxon>Clostridia</taxon>
        <taxon>Christensenellales</taxon>
        <taxon>Christensenellaceae</taxon>
        <taxon>Guopingia</taxon>
    </lineage>
</organism>
<protein>
    <submittedName>
        <fullName evidence="3">Zinc ribbon domain-containing protein</fullName>
    </submittedName>
</protein>
<feature type="transmembrane region" description="Helical" evidence="1">
    <location>
        <begin position="46"/>
        <end position="66"/>
    </location>
</feature>
<keyword evidence="1" id="KW-1133">Transmembrane helix</keyword>
<evidence type="ECO:0000313" key="3">
    <source>
        <dbReference type="EMBL" id="MBC8539205.1"/>
    </source>
</evidence>
<reference evidence="3" key="1">
    <citation type="submission" date="2020-08" db="EMBL/GenBank/DDBJ databases">
        <title>Genome public.</title>
        <authorList>
            <person name="Liu C."/>
            <person name="Sun Q."/>
        </authorList>
    </citation>
    <scope>NUCLEOTIDE SEQUENCE</scope>
    <source>
        <strain evidence="3">NSJ-63</strain>
    </source>
</reference>
<evidence type="ECO:0000313" key="4">
    <source>
        <dbReference type="Proteomes" id="UP000617951"/>
    </source>
</evidence>
<dbReference type="InterPro" id="IPR026870">
    <property type="entry name" value="Zinc_ribbon_dom"/>
</dbReference>
<dbReference type="Pfam" id="PF13240">
    <property type="entry name" value="Zn_Ribbon_1"/>
    <property type="match status" value="1"/>
</dbReference>
<keyword evidence="1" id="KW-0812">Transmembrane</keyword>
<keyword evidence="1" id="KW-0472">Membrane</keyword>
<gene>
    <name evidence="3" type="ORF">H8693_09725</name>
</gene>
<comment type="caution">
    <text evidence="3">The sequence shown here is derived from an EMBL/GenBank/DDBJ whole genome shotgun (WGS) entry which is preliminary data.</text>
</comment>
<keyword evidence="4" id="KW-1185">Reference proteome</keyword>
<dbReference type="Proteomes" id="UP000617951">
    <property type="component" value="Unassembled WGS sequence"/>
</dbReference>
<evidence type="ECO:0000259" key="2">
    <source>
        <dbReference type="Pfam" id="PF13240"/>
    </source>
</evidence>
<dbReference type="RefSeq" id="WP_249280808.1">
    <property type="nucleotide sequence ID" value="NZ_JACRSS010000005.1"/>
</dbReference>
<evidence type="ECO:0000256" key="1">
    <source>
        <dbReference type="SAM" id="Phobius"/>
    </source>
</evidence>
<proteinExistence type="predicted"/>
<accession>A0A926DLB3</accession>